<dbReference type="Gene3D" id="3.20.20.140">
    <property type="entry name" value="Metal-dependent hydrolases"/>
    <property type="match status" value="1"/>
</dbReference>
<gene>
    <name evidence="3" type="ORF">JFL75_07630</name>
</gene>
<dbReference type="AlphaFoldDB" id="A0A7T7XQW4"/>
<dbReference type="Pfam" id="PF04909">
    <property type="entry name" value="Amidohydro_2"/>
    <property type="match status" value="1"/>
</dbReference>
<dbReference type="InterPro" id="IPR006680">
    <property type="entry name" value="Amidohydro-rel"/>
</dbReference>
<reference evidence="3" key="1">
    <citation type="submission" date="2021-01" db="EMBL/GenBank/DDBJ databases">
        <title>Description of Breznakiella homolactica.</title>
        <authorList>
            <person name="Song Y."/>
            <person name="Brune A."/>
        </authorList>
    </citation>
    <scope>NUCLEOTIDE SEQUENCE</scope>
    <source>
        <strain evidence="3">RmG30</strain>
    </source>
</reference>
<dbReference type="RefSeq" id="WP_215628082.1">
    <property type="nucleotide sequence ID" value="NZ_CP067089.2"/>
</dbReference>
<dbReference type="KEGG" id="bhc:JFL75_07630"/>
<name>A0A7T7XQW4_9SPIR</name>
<evidence type="ECO:0000313" key="3">
    <source>
        <dbReference type="EMBL" id="QQO10777.1"/>
    </source>
</evidence>
<accession>A0A7T7XQW4</accession>
<proteinExistence type="predicted"/>
<dbReference type="GO" id="GO:0016787">
    <property type="term" value="F:hydrolase activity"/>
    <property type="evidence" value="ECO:0007669"/>
    <property type="project" value="InterPro"/>
</dbReference>
<evidence type="ECO:0000256" key="1">
    <source>
        <dbReference type="ARBA" id="ARBA00023239"/>
    </source>
</evidence>
<keyword evidence="1" id="KW-0456">Lyase</keyword>
<evidence type="ECO:0000259" key="2">
    <source>
        <dbReference type="Pfam" id="PF04909"/>
    </source>
</evidence>
<dbReference type="Proteomes" id="UP000595917">
    <property type="component" value="Chromosome"/>
</dbReference>
<protein>
    <submittedName>
        <fullName evidence="3">Amidohydrolase family protein</fullName>
    </submittedName>
</protein>
<dbReference type="InterPro" id="IPR032465">
    <property type="entry name" value="ACMSD"/>
</dbReference>
<dbReference type="EMBL" id="CP067089">
    <property type="protein sequence ID" value="QQO10777.1"/>
    <property type="molecule type" value="Genomic_DNA"/>
</dbReference>
<dbReference type="GO" id="GO:0016831">
    <property type="term" value="F:carboxy-lyase activity"/>
    <property type="evidence" value="ECO:0007669"/>
    <property type="project" value="InterPro"/>
</dbReference>
<sequence length="285" mass="32568">MIDFHTHIIFVDGIKNKEKWDKIGKYFIYPNSKYPYGSKPIDEIQVRMNCGQIDQLVILPVDCERTKGEALLTNQEVKTLLGMNNNFIGFASVDPKKESALKDMEDAKAMGLVGLKLDPGLQGFSLDETLDHPMWRLVEQYRWPVVLHVGYSFTPDMSMYASTPKDVEALAIKYPKINFVMAHMAFPWVMEAALLAIKFPNIYMDTSMAYFDNPNAYAAFIHEKIISPSILEKSIREKIIFGSNYPRVRMESMKAAIEKWPVSDKAKRYLFNDNAQRLLNGAYGG</sequence>
<keyword evidence="4" id="KW-1185">Reference proteome</keyword>
<dbReference type="SUPFAM" id="SSF51556">
    <property type="entry name" value="Metallo-dependent hydrolases"/>
    <property type="match status" value="1"/>
</dbReference>
<dbReference type="PANTHER" id="PTHR21240">
    <property type="entry name" value="2-AMINO-3-CARBOXYLMUCONATE-6-SEMIALDEHYDE DECARBOXYLASE"/>
    <property type="match status" value="1"/>
</dbReference>
<evidence type="ECO:0000313" key="4">
    <source>
        <dbReference type="Proteomes" id="UP000595917"/>
    </source>
</evidence>
<organism evidence="3 4">
    <name type="scientific">Breznakiella homolactica</name>
    <dbReference type="NCBI Taxonomy" id="2798577"/>
    <lineage>
        <taxon>Bacteria</taxon>
        <taxon>Pseudomonadati</taxon>
        <taxon>Spirochaetota</taxon>
        <taxon>Spirochaetia</taxon>
        <taxon>Spirochaetales</taxon>
        <taxon>Breznakiellaceae</taxon>
        <taxon>Breznakiella</taxon>
    </lineage>
</organism>
<feature type="domain" description="Amidohydrolase-related" evidence="2">
    <location>
        <begin position="2"/>
        <end position="280"/>
    </location>
</feature>
<dbReference type="InterPro" id="IPR032466">
    <property type="entry name" value="Metal_Hydrolase"/>
</dbReference>